<evidence type="ECO:0000256" key="1">
    <source>
        <dbReference type="SAM" id="Phobius"/>
    </source>
</evidence>
<dbReference type="EMBL" id="JH795873">
    <property type="protein sequence ID" value="EJT98399.1"/>
    <property type="molecule type" value="Genomic_DNA"/>
</dbReference>
<keyword evidence="3" id="KW-1185">Reference proteome</keyword>
<proteinExistence type="predicted"/>
<name>M5FSW7_DACPD</name>
<feature type="transmembrane region" description="Helical" evidence="1">
    <location>
        <begin position="46"/>
        <end position="66"/>
    </location>
</feature>
<accession>M5FSW7</accession>
<gene>
    <name evidence="2" type="ORF">DACRYDRAFT_24452</name>
</gene>
<feature type="transmembrane region" description="Helical" evidence="1">
    <location>
        <begin position="102"/>
        <end position="126"/>
    </location>
</feature>
<dbReference type="HOGENOM" id="CLU_1578480_0_0_1"/>
<keyword evidence="1" id="KW-0472">Membrane</keyword>
<feature type="transmembrane region" description="Helical" evidence="1">
    <location>
        <begin position="72"/>
        <end position="90"/>
    </location>
</feature>
<dbReference type="GeneID" id="63688751"/>
<dbReference type="AlphaFoldDB" id="M5FSW7"/>
<sequence length="169" mass="18837">MYPSRSAIPPYCTFLQARLQMVRDDWTQKTTPGSQFLSSLSILSNALRLSALFLALSLLSGMIHAVPGVLPLLRSISVLQLLATFAHAFLSRWIHHKTSERTLLSLSFLAVYGTLAFLLQQALVFLPIEPRLALLVEVVRWQGWHVVLDVADITPPKESCARPSLLVSF</sequence>
<dbReference type="OrthoDB" id="10449165at2759"/>
<reference evidence="2 3" key="1">
    <citation type="journal article" date="2012" name="Science">
        <title>The Paleozoic origin of enzymatic lignin decomposition reconstructed from 31 fungal genomes.</title>
        <authorList>
            <person name="Floudas D."/>
            <person name="Binder M."/>
            <person name="Riley R."/>
            <person name="Barry K."/>
            <person name="Blanchette R.A."/>
            <person name="Henrissat B."/>
            <person name="Martinez A.T."/>
            <person name="Otillar R."/>
            <person name="Spatafora J.W."/>
            <person name="Yadav J.S."/>
            <person name="Aerts A."/>
            <person name="Benoit I."/>
            <person name="Boyd A."/>
            <person name="Carlson A."/>
            <person name="Copeland A."/>
            <person name="Coutinho P.M."/>
            <person name="de Vries R.P."/>
            <person name="Ferreira P."/>
            <person name="Findley K."/>
            <person name="Foster B."/>
            <person name="Gaskell J."/>
            <person name="Glotzer D."/>
            <person name="Gorecki P."/>
            <person name="Heitman J."/>
            <person name="Hesse C."/>
            <person name="Hori C."/>
            <person name="Igarashi K."/>
            <person name="Jurgens J.A."/>
            <person name="Kallen N."/>
            <person name="Kersten P."/>
            <person name="Kohler A."/>
            <person name="Kuees U."/>
            <person name="Kumar T.K.A."/>
            <person name="Kuo A."/>
            <person name="LaButti K."/>
            <person name="Larrondo L.F."/>
            <person name="Lindquist E."/>
            <person name="Ling A."/>
            <person name="Lombard V."/>
            <person name="Lucas S."/>
            <person name="Lundell T."/>
            <person name="Martin R."/>
            <person name="McLaughlin D.J."/>
            <person name="Morgenstern I."/>
            <person name="Morin E."/>
            <person name="Murat C."/>
            <person name="Nagy L.G."/>
            <person name="Nolan M."/>
            <person name="Ohm R.A."/>
            <person name="Patyshakuliyeva A."/>
            <person name="Rokas A."/>
            <person name="Ruiz-Duenas F.J."/>
            <person name="Sabat G."/>
            <person name="Salamov A."/>
            <person name="Samejima M."/>
            <person name="Schmutz J."/>
            <person name="Slot J.C."/>
            <person name="St John F."/>
            <person name="Stenlid J."/>
            <person name="Sun H."/>
            <person name="Sun S."/>
            <person name="Syed K."/>
            <person name="Tsang A."/>
            <person name="Wiebenga A."/>
            <person name="Young D."/>
            <person name="Pisabarro A."/>
            <person name="Eastwood D.C."/>
            <person name="Martin F."/>
            <person name="Cullen D."/>
            <person name="Grigoriev I.V."/>
            <person name="Hibbett D.S."/>
        </authorList>
    </citation>
    <scope>NUCLEOTIDE SEQUENCE [LARGE SCALE GENOMIC DNA]</scope>
    <source>
        <strain evidence="2 3">DJM-731 SS1</strain>
    </source>
</reference>
<organism evidence="2 3">
    <name type="scientific">Dacryopinax primogenitus (strain DJM 731)</name>
    <name type="common">Brown rot fungus</name>
    <dbReference type="NCBI Taxonomy" id="1858805"/>
    <lineage>
        <taxon>Eukaryota</taxon>
        <taxon>Fungi</taxon>
        <taxon>Dikarya</taxon>
        <taxon>Basidiomycota</taxon>
        <taxon>Agaricomycotina</taxon>
        <taxon>Dacrymycetes</taxon>
        <taxon>Dacrymycetales</taxon>
        <taxon>Dacrymycetaceae</taxon>
        <taxon>Dacryopinax</taxon>
    </lineage>
</organism>
<evidence type="ECO:0000313" key="2">
    <source>
        <dbReference type="EMBL" id="EJT98399.1"/>
    </source>
</evidence>
<dbReference type="Proteomes" id="UP000030653">
    <property type="component" value="Unassembled WGS sequence"/>
</dbReference>
<dbReference type="RefSeq" id="XP_040625297.1">
    <property type="nucleotide sequence ID" value="XM_040773689.1"/>
</dbReference>
<keyword evidence="1" id="KW-1133">Transmembrane helix</keyword>
<keyword evidence="1" id="KW-0812">Transmembrane</keyword>
<evidence type="ECO:0000313" key="3">
    <source>
        <dbReference type="Proteomes" id="UP000030653"/>
    </source>
</evidence>
<protein>
    <submittedName>
        <fullName evidence="2">Uncharacterized protein</fullName>
    </submittedName>
</protein>